<evidence type="ECO:0000259" key="2">
    <source>
        <dbReference type="Pfam" id="PF17884"/>
    </source>
</evidence>
<dbReference type="AlphaFoldDB" id="A0A8J7W789"/>
<proteinExistence type="predicted"/>
<reference evidence="3" key="1">
    <citation type="submission" date="2014-12" db="EMBL/GenBank/DDBJ databases">
        <authorList>
            <person name="Huang H.-H."/>
            <person name="Chen S.-C."/>
            <person name="Lai M.-C."/>
        </authorList>
    </citation>
    <scope>NUCLEOTIDE SEQUENCE</scope>
    <source>
        <strain evidence="3">K1F9705b</strain>
    </source>
</reference>
<evidence type="ECO:0000313" key="4">
    <source>
        <dbReference type="Proteomes" id="UP000730161"/>
    </source>
</evidence>
<dbReference type="GO" id="GO:0008033">
    <property type="term" value="P:tRNA processing"/>
    <property type="evidence" value="ECO:0007669"/>
    <property type="project" value="UniProtKB-KW"/>
</dbReference>
<protein>
    <submittedName>
        <fullName evidence="3">tRNA-ribosyltransferase</fullName>
    </submittedName>
</protein>
<dbReference type="Pfam" id="PF17884">
    <property type="entry name" value="DUF5591"/>
    <property type="match status" value="1"/>
</dbReference>
<comment type="caution">
    <text evidence="3">The sequence shown here is derived from an EMBL/GenBank/DDBJ whole genome shotgun (WGS) entry which is preliminary data.</text>
</comment>
<evidence type="ECO:0000256" key="1">
    <source>
        <dbReference type="ARBA" id="ARBA00022694"/>
    </source>
</evidence>
<evidence type="ECO:0000313" key="3">
    <source>
        <dbReference type="EMBL" id="MBR1368813.1"/>
    </source>
</evidence>
<dbReference type="InterPro" id="IPR040777">
    <property type="entry name" value="DUF5591"/>
</dbReference>
<gene>
    <name evidence="3" type="ORF">RJ53_04520</name>
</gene>
<dbReference type="Gene3D" id="3.40.50.10630">
    <property type="entry name" value="Uracil-DNA glycosylase-like"/>
    <property type="match status" value="1"/>
</dbReference>
<sequence length="211" mass="24535">MGDNNNNPSEKSLLTDPPFYLPEFEESHQYILNEYAVEPKDIGIFIPCAMRKPYSASPSHQLIKMVISQVFSDDQYHLVVFGTCGIVPSELEEMYPYAHYKYMLGKCKDQKVLDDFLRIETDRVAGYLEKTRHLYRYRIAYCLGIFREAFIRGAEQAGVEIDLILPTTDVITMIVEQGDCAFQEGSLSMDEYLGEFCEELIRFRNDRYKKE</sequence>
<dbReference type="SUPFAM" id="SSF52141">
    <property type="entry name" value="Uracil-DNA glycosylase-like"/>
    <property type="match status" value="1"/>
</dbReference>
<name>A0A8J7W789_9EURY</name>
<keyword evidence="1" id="KW-0819">tRNA processing</keyword>
<feature type="domain" description="DUF5591" evidence="2">
    <location>
        <begin position="31"/>
        <end position="103"/>
    </location>
</feature>
<dbReference type="RefSeq" id="WP_211530488.1">
    <property type="nucleotide sequence ID" value="NZ_JWHL01000004.1"/>
</dbReference>
<dbReference type="InterPro" id="IPR036895">
    <property type="entry name" value="Uracil-DNA_glycosylase-like_sf"/>
</dbReference>
<organism evidence="3 4">
    <name type="scientific">Methanocalculus chunghsingensis</name>
    <dbReference type="NCBI Taxonomy" id="156457"/>
    <lineage>
        <taxon>Archaea</taxon>
        <taxon>Methanobacteriati</taxon>
        <taxon>Methanobacteriota</taxon>
        <taxon>Stenosarchaea group</taxon>
        <taxon>Methanomicrobia</taxon>
        <taxon>Methanomicrobiales</taxon>
        <taxon>Methanocalculaceae</taxon>
        <taxon>Methanocalculus</taxon>
    </lineage>
</organism>
<accession>A0A8J7W789</accession>
<dbReference type="EMBL" id="JWHL01000004">
    <property type="protein sequence ID" value="MBR1368813.1"/>
    <property type="molecule type" value="Genomic_DNA"/>
</dbReference>
<dbReference type="OrthoDB" id="115061at2157"/>
<keyword evidence="4" id="KW-1185">Reference proteome</keyword>
<dbReference type="Proteomes" id="UP000730161">
    <property type="component" value="Unassembled WGS sequence"/>
</dbReference>